<accession>A0A1W1B8U9</accession>
<dbReference type="PANTHER" id="PTHR30399">
    <property type="entry name" value="UNCHARACTERIZED PROTEIN YGJP"/>
    <property type="match status" value="1"/>
</dbReference>
<keyword evidence="2" id="KW-0378">Hydrolase</keyword>
<organism evidence="2">
    <name type="scientific">hydrothermal vent metagenome</name>
    <dbReference type="NCBI Taxonomy" id="652676"/>
    <lineage>
        <taxon>unclassified sequences</taxon>
        <taxon>metagenomes</taxon>
        <taxon>ecological metagenomes</taxon>
    </lineage>
</organism>
<reference evidence="2" key="1">
    <citation type="submission" date="2016-10" db="EMBL/GenBank/DDBJ databases">
        <authorList>
            <person name="de Groot N.N."/>
        </authorList>
    </citation>
    <scope>NUCLEOTIDE SEQUENCE</scope>
</reference>
<dbReference type="InterPro" id="IPR002725">
    <property type="entry name" value="YgjP-like_metallopeptidase"/>
</dbReference>
<feature type="domain" description="YgjP-like metallopeptidase" evidence="1">
    <location>
        <begin position="11"/>
        <end position="217"/>
    </location>
</feature>
<name>A0A1W1B8U9_9ZZZZ</name>
<dbReference type="Pfam" id="PF01863">
    <property type="entry name" value="YgjP-like"/>
    <property type="match status" value="1"/>
</dbReference>
<sequence length="220" mass="26450">MNIEIIKKDVKHFNLKVKPDGKVILTAPTNSNKRDIEYILKKRADWIDKKITFFQSYKEVDKKEYVSGENFCYLGRNYRLKVIESQEEGVKLQRGYLQVFVKDTANYERKQRLIKAWYTQKAKIHFQRAIEKYKPIIKQKIATVRIREMKTRWGSCNPNKGYINLNLKLIEKPTQCIEYVVFHELAHLVHADHSMRFYNYLNLFMPDWKKRKDRLEAKIG</sequence>
<dbReference type="CDD" id="cd07344">
    <property type="entry name" value="M48_yhfN_like"/>
    <property type="match status" value="1"/>
</dbReference>
<dbReference type="GO" id="GO:0016787">
    <property type="term" value="F:hydrolase activity"/>
    <property type="evidence" value="ECO:0007669"/>
    <property type="project" value="UniProtKB-KW"/>
</dbReference>
<dbReference type="AlphaFoldDB" id="A0A1W1B8U9"/>
<evidence type="ECO:0000313" key="2">
    <source>
        <dbReference type="EMBL" id="SFV49930.1"/>
    </source>
</evidence>
<gene>
    <name evidence="2" type="ORF">MNB_SV-6-925</name>
</gene>
<dbReference type="InterPro" id="IPR053136">
    <property type="entry name" value="UTP_pyrophosphatase-like"/>
</dbReference>
<dbReference type="PANTHER" id="PTHR30399:SF1">
    <property type="entry name" value="UTP PYROPHOSPHATASE"/>
    <property type="match status" value="1"/>
</dbReference>
<evidence type="ECO:0000259" key="1">
    <source>
        <dbReference type="Pfam" id="PF01863"/>
    </source>
</evidence>
<protein>
    <submittedName>
        <fullName evidence="2">Putative predicted metal-dependent hydrolase</fullName>
    </submittedName>
</protein>
<dbReference type="Gene3D" id="3.30.2010.10">
    <property type="entry name" value="Metalloproteases ('zincins'), catalytic domain"/>
    <property type="match status" value="1"/>
</dbReference>
<proteinExistence type="predicted"/>
<dbReference type="EMBL" id="FPHC01000004">
    <property type="protein sequence ID" value="SFV49930.1"/>
    <property type="molecule type" value="Genomic_DNA"/>
</dbReference>